<name>A0A1G1YVJ8_9BACT</name>
<evidence type="ECO:0000256" key="4">
    <source>
        <dbReference type="ARBA" id="ARBA00022989"/>
    </source>
</evidence>
<gene>
    <name evidence="7" type="ORF">A2119_02115</name>
</gene>
<reference evidence="7 8" key="1">
    <citation type="journal article" date="2016" name="Nat. Commun.">
        <title>Thousands of microbial genomes shed light on interconnected biogeochemical processes in an aquifer system.</title>
        <authorList>
            <person name="Anantharaman K."/>
            <person name="Brown C.T."/>
            <person name="Hug L.A."/>
            <person name="Sharon I."/>
            <person name="Castelle C.J."/>
            <person name="Probst A.J."/>
            <person name="Thomas B.C."/>
            <person name="Singh A."/>
            <person name="Wilkins M.J."/>
            <person name="Karaoz U."/>
            <person name="Brodie E.L."/>
            <person name="Williams K.H."/>
            <person name="Hubbard S.S."/>
            <person name="Banfield J.F."/>
        </authorList>
    </citation>
    <scope>NUCLEOTIDE SEQUENCE [LARGE SCALE GENOMIC DNA]</scope>
</reference>
<dbReference type="InterPro" id="IPR002797">
    <property type="entry name" value="Polysacc_synth"/>
</dbReference>
<keyword evidence="5 6" id="KW-0472">Membrane</keyword>
<feature type="transmembrane region" description="Helical" evidence="6">
    <location>
        <begin position="455"/>
        <end position="475"/>
    </location>
</feature>
<feature type="transmembrane region" description="Helical" evidence="6">
    <location>
        <begin position="429"/>
        <end position="449"/>
    </location>
</feature>
<evidence type="ECO:0000256" key="2">
    <source>
        <dbReference type="ARBA" id="ARBA00022475"/>
    </source>
</evidence>
<feature type="transmembrane region" description="Helical" evidence="6">
    <location>
        <begin position="274"/>
        <end position="294"/>
    </location>
</feature>
<evidence type="ECO:0000256" key="1">
    <source>
        <dbReference type="ARBA" id="ARBA00004651"/>
    </source>
</evidence>
<accession>A0A1G1YVJ8</accession>
<feature type="transmembrane region" description="Helical" evidence="6">
    <location>
        <begin position="388"/>
        <end position="408"/>
    </location>
</feature>
<dbReference type="Proteomes" id="UP000178179">
    <property type="component" value="Unassembled WGS sequence"/>
</dbReference>
<feature type="transmembrane region" description="Helical" evidence="6">
    <location>
        <begin position="348"/>
        <end position="368"/>
    </location>
</feature>
<comment type="caution">
    <text evidence="7">The sequence shown here is derived from an EMBL/GenBank/DDBJ whole genome shotgun (WGS) entry which is preliminary data.</text>
</comment>
<keyword evidence="2" id="KW-1003">Cell membrane</keyword>
<organism evidence="7 8">
    <name type="scientific">Candidatus Colwellbacteria bacterium GWA2_46_10</name>
    <dbReference type="NCBI Taxonomy" id="1797684"/>
    <lineage>
        <taxon>Bacteria</taxon>
        <taxon>Candidatus Colwelliibacteriota</taxon>
    </lineage>
</organism>
<keyword evidence="4 6" id="KW-1133">Transmembrane helix</keyword>
<feature type="transmembrane region" description="Helical" evidence="6">
    <location>
        <begin position="40"/>
        <end position="61"/>
    </location>
</feature>
<evidence type="ECO:0000256" key="5">
    <source>
        <dbReference type="ARBA" id="ARBA00023136"/>
    </source>
</evidence>
<dbReference type="Pfam" id="PF01943">
    <property type="entry name" value="Polysacc_synt"/>
    <property type="match status" value="1"/>
</dbReference>
<evidence type="ECO:0000256" key="6">
    <source>
        <dbReference type="SAM" id="Phobius"/>
    </source>
</evidence>
<evidence type="ECO:0000313" key="8">
    <source>
        <dbReference type="Proteomes" id="UP000178179"/>
    </source>
</evidence>
<dbReference type="GO" id="GO:0005886">
    <property type="term" value="C:plasma membrane"/>
    <property type="evidence" value="ECO:0007669"/>
    <property type="project" value="UniProtKB-SubCell"/>
</dbReference>
<sequence length="497" mass="54727">MPKSGENSKLKRFLFHNQNTAQTIAKNTFWLSFGEITGRFLRVAIIFYAARVLGVAGYGTFSYMTNLAGLVTIFSDVGLSGVLIREVAKDKEKRMALFSTSLVLKMALLLLSLFFIVFGTPLITSIPISKTLILATAALFIFDSLRRFGSSIFRAEERMELEALINIFTQVVIVGIGFIALFLRPAPETLTLAYAIGAGVGFIATVSFLLPYIKRIISHFDRTLIRSLISAAWPMTLASIFGTLMVNVDTIMIGWFFDAHAVGLYAAAQKPIAFFYLLPALIVGGLFPTLSRLVKTNAEEFTRVVERGLSAVMLMAIPLVVSILLTAEQISNLFYGDAYLGSAASLRILSLTLLLTFPATVLIHSLFAHNKQKDLVPFWTFGSVLDVILNWLMIPVFGIIGAAVSSVISQLTINGVLWRKARAVSPFHLLPRIGGIIKATALMAIVILGMNFLNIPFIFTIFTALLTYFIGLIVFKDHTLIELRRTVSNAYHDSGDK</sequence>
<feature type="transmembrane region" description="Helical" evidence="6">
    <location>
        <begin position="96"/>
        <end position="116"/>
    </location>
</feature>
<feature type="transmembrane region" description="Helical" evidence="6">
    <location>
        <begin position="122"/>
        <end position="142"/>
    </location>
</feature>
<dbReference type="PANTHER" id="PTHR30250">
    <property type="entry name" value="PST FAMILY PREDICTED COLANIC ACID TRANSPORTER"/>
    <property type="match status" value="1"/>
</dbReference>
<feature type="transmembrane region" description="Helical" evidence="6">
    <location>
        <begin position="67"/>
        <end position="84"/>
    </location>
</feature>
<dbReference type="CDD" id="cd13128">
    <property type="entry name" value="MATE_Wzx_like"/>
    <property type="match status" value="1"/>
</dbReference>
<dbReference type="InterPro" id="IPR050833">
    <property type="entry name" value="Poly_Biosynth_Transport"/>
</dbReference>
<dbReference type="PANTHER" id="PTHR30250:SF11">
    <property type="entry name" value="O-ANTIGEN TRANSPORTER-RELATED"/>
    <property type="match status" value="1"/>
</dbReference>
<feature type="transmembrane region" description="Helical" evidence="6">
    <location>
        <begin position="309"/>
        <end position="327"/>
    </location>
</feature>
<keyword evidence="3 6" id="KW-0812">Transmembrane</keyword>
<evidence type="ECO:0000313" key="7">
    <source>
        <dbReference type="EMBL" id="OGY56411.1"/>
    </source>
</evidence>
<evidence type="ECO:0000256" key="3">
    <source>
        <dbReference type="ARBA" id="ARBA00022692"/>
    </source>
</evidence>
<proteinExistence type="predicted"/>
<comment type="subcellular location">
    <subcellularLocation>
        <location evidence="1">Cell membrane</location>
        <topology evidence="1">Multi-pass membrane protein</topology>
    </subcellularLocation>
</comment>
<dbReference type="AlphaFoldDB" id="A0A1G1YVJ8"/>
<dbReference type="EMBL" id="MHIS01000015">
    <property type="protein sequence ID" value="OGY56411.1"/>
    <property type="molecule type" value="Genomic_DNA"/>
</dbReference>
<protein>
    <submittedName>
        <fullName evidence="7">Uncharacterized protein</fullName>
    </submittedName>
</protein>
<feature type="transmembrane region" description="Helical" evidence="6">
    <location>
        <begin position="163"/>
        <end position="183"/>
    </location>
</feature>
<feature type="transmembrane region" description="Helical" evidence="6">
    <location>
        <begin position="189"/>
        <end position="212"/>
    </location>
</feature>